<dbReference type="PRINTS" id="PR00111">
    <property type="entry name" value="ABHYDROLASE"/>
</dbReference>
<dbReference type="Pfam" id="PF00561">
    <property type="entry name" value="Abhydrolase_1"/>
    <property type="match status" value="1"/>
</dbReference>
<dbReference type="RefSeq" id="WP_285662501.1">
    <property type="nucleotide sequence ID" value="NZ_BSTX01000001.1"/>
</dbReference>
<proteinExistence type="predicted"/>
<dbReference type="InterPro" id="IPR050266">
    <property type="entry name" value="AB_hydrolase_sf"/>
</dbReference>
<accession>A0A9W6W8A4</accession>
<evidence type="ECO:0000313" key="4">
    <source>
        <dbReference type="Proteomes" id="UP001165079"/>
    </source>
</evidence>
<name>A0A9W6W8A4_9ACTN</name>
<keyword evidence="4" id="KW-1185">Reference proteome</keyword>
<feature type="transmembrane region" description="Helical" evidence="1">
    <location>
        <begin position="144"/>
        <end position="164"/>
    </location>
</feature>
<sequence length="437" mass="46099">MSSLKDSGRAASLPVAAVLAADAALHLYWTTGATWPAGDDRTLSTAVLGFVAPFTPPVLIPLALMLSGAAFVAWKAARSPRTVYRLGALVVALGLAAQVPVRIGWAFSGTGLFRTLNIALYLPLCAVLAVCALIVARPKWPGRAAVAAVAALSSVLALLAYTPMAAASAEARDSYVDTSVARFHYTRAGSGPALVLVSAGMSSTFSWSPQAAALSATRTVYVVDLPGQGYTELRDPGFAYDLPAMDAALSAFLDALGLSRVDLGGHSWSGGWSLYFAQRHPERVGRLVLLAPSGLDEPDSFSWEILKKPVLGELIVKFAYTEDAMGDAVAAMFARTEPGPQIAAAWWDPLRLPENRRSIWLLERNLDWRLTQEAMPATNTPVLVLWGGEDTVLPVAQAARFGELLPSATVTVVPGCGHAITLDCPAETNAAMAAFLA</sequence>
<dbReference type="Proteomes" id="UP001165079">
    <property type="component" value="Unassembled WGS sequence"/>
</dbReference>
<feature type="transmembrane region" description="Helical" evidence="1">
    <location>
        <begin position="86"/>
        <end position="106"/>
    </location>
</feature>
<dbReference type="Gene3D" id="3.40.50.1820">
    <property type="entry name" value="alpha/beta hydrolase"/>
    <property type="match status" value="1"/>
</dbReference>
<reference evidence="3" key="1">
    <citation type="submission" date="2023-03" db="EMBL/GenBank/DDBJ databases">
        <title>Actinorhabdospora filicis NBRC 111898.</title>
        <authorList>
            <person name="Ichikawa N."/>
            <person name="Sato H."/>
            <person name="Tonouchi N."/>
        </authorList>
    </citation>
    <scope>NUCLEOTIDE SEQUENCE</scope>
    <source>
        <strain evidence="3">NBRC 111898</strain>
    </source>
</reference>
<dbReference type="PANTHER" id="PTHR43798">
    <property type="entry name" value="MONOACYLGLYCEROL LIPASE"/>
    <property type="match status" value="1"/>
</dbReference>
<dbReference type="InterPro" id="IPR029058">
    <property type="entry name" value="AB_hydrolase_fold"/>
</dbReference>
<feature type="transmembrane region" description="Helical" evidence="1">
    <location>
        <begin position="47"/>
        <end position="74"/>
    </location>
</feature>
<evidence type="ECO:0000313" key="3">
    <source>
        <dbReference type="EMBL" id="GLZ77389.1"/>
    </source>
</evidence>
<organism evidence="3 4">
    <name type="scientific">Actinorhabdospora filicis</name>
    <dbReference type="NCBI Taxonomy" id="1785913"/>
    <lineage>
        <taxon>Bacteria</taxon>
        <taxon>Bacillati</taxon>
        <taxon>Actinomycetota</taxon>
        <taxon>Actinomycetes</taxon>
        <taxon>Micromonosporales</taxon>
        <taxon>Micromonosporaceae</taxon>
        <taxon>Actinorhabdospora</taxon>
    </lineage>
</organism>
<comment type="caution">
    <text evidence="3">The sequence shown here is derived from an EMBL/GenBank/DDBJ whole genome shotgun (WGS) entry which is preliminary data.</text>
</comment>
<evidence type="ECO:0000256" key="1">
    <source>
        <dbReference type="SAM" id="Phobius"/>
    </source>
</evidence>
<protein>
    <recommendedName>
        <fullName evidence="2">AB hydrolase-1 domain-containing protein</fullName>
    </recommendedName>
</protein>
<keyword evidence="1" id="KW-0472">Membrane</keyword>
<dbReference type="InterPro" id="IPR000073">
    <property type="entry name" value="AB_hydrolase_1"/>
</dbReference>
<dbReference type="PANTHER" id="PTHR43798:SF33">
    <property type="entry name" value="HYDROLASE, PUTATIVE (AFU_ORTHOLOGUE AFUA_2G14860)-RELATED"/>
    <property type="match status" value="1"/>
</dbReference>
<dbReference type="AlphaFoldDB" id="A0A9W6W8A4"/>
<gene>
    <name evidence="3" type="ORF">Afil01_21960</name>
</gene>
<keyword evidence="1" id="KW-1133">Transmembrane helix</keyword>
<dbReference type="EMBL" id="BSTX01000001">
    <property type="protein sequence ID" value="GLZ77389.1"/>
    <property type="molecule type" value="Genomic_DNA"/>
</dbReference>
<feature type="transmembrane region" description="Helical" evidence="1">
    <location>
        <begin position="118"/>
        <end position="137"/>
    </location>
</feature>
<feature type="domain" description="AB hydrolase-1" evidence="2">
    <location>
        <begin position="192"/>
        <end position="422"/>
    </location>
</feature>
<dbReference type="GO" id="GO:0016020">
    <property type="term" value="C:membrane"/>
    <property type="evidence" value="ECO:0007669"/>
    <property type="project" value="TreeGrafter"/>
</dbReference>
<dbReference type="SUPFAM" id="SSF53474">
    <property type="entry name" value="alpha/beta-Hydrolases"/>
    <property type="match status" value="1"/>
</dbReference>
<evidence type="ECO:0000259" key="2">
    <source>
        <dbReference type="Pfam" id="PF00561"/>
    </source>
</evidence>
<dbReference type="GO" id="GO:0003824">
    <property type="term" value="F:catalytic activity"/>
    <property type="evidence" value="ECO:0007669"/>
    <property type="project" value="UniProtKB-ARBA"/>
</dbReference>
<keyword evidence="1" id="KW-0812">Transmembrane</keyword>